<keyword evidence="1" id="KW-0175">Coiled coil</keyword>
<evidence type="ECO:0000256" key="1">
    <source>
        <dbReference type="SAM" id="Coils"/>
    </source>
</evidence>
<accession>Q1T715</accession>
<geneLocation type="plasmid" evidence="2">
    <name>pUPTC237</name>
</geneLocation>
<dbReference type="RefSeq" id="WP_011505311.1">
    <property type="nucleotide sequence ID" value="NC_007962.1"/>
</dbReference>
<gene>
    <name evidence="2" type="primary">mob</name>
</gene>
<proteinExistence type="predicted"/>
<organism evidence="2">
    <name type="scientific">Campylobacter lari</name>
    <dbReference type="NCBI Taxonomy" id="201"/>
    <lineage>
        <taxon>Bacteria</taxon>
        <taxon>Pseudomonadati</taxon>
        <taxon>Campylobacterota</taxon>
        <taxon>Epsilonproteobacteria</taxon>
        <taxon>Campylobacterales</taxon>
        <taxon>Campylobacteraceae</taxon>
        <taxon>Campylobacter</taxon>
    </lineage>
</organism>
<sequence length="460" mass="54845">MGQISSINFKKSNPIQIQHNLRILPPSYLIGGKFECNRNFKETIALKEAMVSNAIEKYTELTGQKFQAKSYEWSAVVNIKETTSMKDLENLSEHFQKKYGFQCYQIAIHRDEGHINEQGEKVINHHAHMEFITLDRETGKNRQRELSREKLREMQTEVAKILGMERGVDKRISKRQRIEPRVYGYLKELEKREKKQELLNKKEYTQIIEAFRKEQIGKGLEKDFFRDLSNLKKNFQEVNQDQLSELLNDILSRHQKQEKEYQEKIEKQEQIIKSQALELEKIKQMFDLQGINYDSFINAQNYALNQKSVKNEQTINQNQENASKREKELLYEQNKLNLINTNNMKNEDYYFLQDFYKIHSKDKELQEQPSLKVYQEPFKQMPDILSRNLWGDHPSILKDETPLQTAKDYLKTLLNYLKNLAINKESKQEITTEKSKEYFRNKVLNFEKREEKKQGMGFSR</sequence>
<reference evidence="2" key="1">
    <citation type="submission" date="2006-04" db="EMBL/GenBank/DDBJ databases">
        <title>Cloning, sequencing and molecular characterization of a cryptic plasmid from a urease-positive thermophilic Campylobacter (UPTC) isolate.</title>
        <authorList>
            <person name="Ito T."/>
            <person name="Sekizuka T."/>
            <person name="Murayama O."/>
            <person name="Moore J.E."/>
            <person name="Millar B.C."/>
            <person name="Watabe M."/>
            <person name="Matsuda M."/>
        </authorList>
    </citation>
    <scope>NUCLEOTIDE SEQUENCE</scope>
    <source>
        <strain evidence="2">237</strain>
        <plasmid evidence="2">pUPTC237</plasmid>
    </source>
</reference>
<dbReference type="AlphaFoldDB" id="Q1T715"/>
<evidence type="ECO:0000313" key="2">
    <source>
        <dbReference type="EMBL" id="BAE93261.1"/>
    </source>
</evidence>
<name>Q1T715_CAMLA</name>
<dbReference type="EMBL" id="AB256957">
    <property type="protein sequence ID" value="BAE93261.1"/>
    <property type="molecule type" value="Genomic_DNA"/>
</dbReference>
<keyword evidence="2" id="KW-0614">Plasmid</keyword>
<feature type="coiled-coil region" evidence="1">
    <location>
        <begin position="247"/>
        <end position="285"/>
    </location>
</feature>
<protein>
    <submittedName>
        <fullName evidence="2">Mobilization protein</fullName>
    </submittedName>
</protein>